<organism evidence="4 5">
    <name type="scientific">Aspergillus keveii</name>
    <dbReference type="NCBI Taxonomy" id="714993"/>
    <lineage>
        <taxon>Eukaryota</taxon>
        <taxon>Fungi</taxon>
        <taxon>Dikarya</taxon>
        <taxon>Ascomycota</taxon>
        <taxon>Pezizomycotina</taxon>
        <taxon>Eurotiomycetes</taxon>
        <taxon>Eurotiomycetidae</taxon>
        <taxon>Eurotiales</taxon>
        <taxon>Aspergillaceae</taxon>
        <taxon>Aspergillus</taxon>
        <taxon>Aspergillus subgen. Nidulantes</taxon>
    </lineage>
</organism>
<dbReference type="PANTHER" id="PTHR24321">
    <property type="entry name" value="DEHYDROGENASES, SHORT CHAIN"/>
    <property type="match status" value="1"/>
</dbReference>
<keyword evidence="5" id="KW-1185">Reference proteome</keyword>
<proteinExistence type="inferred from homology"/>
<reference evidence="4 5" key="1">
    <citation type="submission" date="2024-07" db="EMBL/GenBank/DDBJ databases">
        <title>Section-level genome sequencing and comparative genomics of Aspergillus sections Usti and Cavernicolus.</title>
        <authorList>
            <consortium name="Lawrence Berkeley National Laboratory"/>
            <person name="Nybo J.L."/>
            <person name="Vesth T.C."/>
            <person name="Theobald S."/>
            <person name="Frisvad J.C."/>
            <person name="Larsen T.O."/>
            <person name="Kjaerboelling I."/>
            <person name="Rothschild-Mancinelli K."/>
            <person name="Lyhne E.K."/>
            <person name="Kogle M.E."/>
            <person name="Barry K."/>
            <person name="Clum A."/>
            <person name="Na H."/>
            <person name="Ledsgaard L."/>
            <person name="Lin J."/>
            <person name="Lipzen A."/>
            <person name="Kuo A."/>
            <person name="Riley R."/>
            <person name="Mondo S."/>
            <person name="Labutti K."/>
            <person name="Haridas S."/>
            <person name="Pangalinan J."/>
            <person name="Salamov A.A."/>
            <person name="Simmons B.A."/>
            <person name="Magnuson J.K."/>
            <person name="Chen J."/>
            <person name="Drula E."/>
            <person name="Henrissat B."/>
            <person name="Wiebenga A."/>
            <person name="Lubbers R.J."/>
            <person name="Gomes A.C."/>
            <person name="Makela M.R."/>
            <person name="Stajich J."/>
            <person name="Grigoriev I.V."/>
            <person name="Mortensen U.H."/>
            <person name="De Vries R.P."/>
            <person name="Baker S.E."/>
            <person name="Andersen M.R."/>
        </authorList>
    </citation>
    <scope>NUCLEOTIDE SEQUENCE [LARGE SCALE GENOMIC DNA]</scope>
    <source>
        <strain evidence="4 5">CBS 209.92</strain>
    </source>
</reference>
<keyword evidence="3" id="KW-0560">Oxidoreductase</keyword>
<dbReference type="EMBL" id="JBFTWV010000010">
    <property type="protein sequence ID" value="KAL2798854.1"/>
    <property type="molecule type" value="Genomic_DNA"/>
</dbReference>
<dbReference type="PANTHER" id="PTHR24321:SF8">
    <property type="entry name" value="ESTRADIOL 17-BETA-DEHYDROGENASE 8-RELATED"/>
    <property type="match status" value="1"/>
</dbReference>
<keyword evidence="2" id="KW-0521">NADP</keyword>
<dbReference type="PRINTS" id="PR00081">
    <property type="entry name" value="GDHRDH"/>
</dbReference>
<name>A0ABR4GJW1_9EURO</name>
<dbReference type="Pfam" id="PF13561">
    <property type="entry name" value="adh_short_C2"/>
    <property type="match status" value="1"/>
</dbReference>
<sequence>MTPSTASRFTHKVALLTGGAAGIGLAVAQALLDEGAKVFIVDYSAPNIESASQTLQSAGYNKSAYLLHYADAADDASVIAFVDKCVEVFGALDVAVLNAGIGGIQKPIWEFSAEEYDLIMRINARGPFLGVKHSAEKMKSLGTRSSIVLTASVAAVMGTAGLCAYSMSKFAVRGLAATAALEYARFNIRVNAVAPGAVDTDMPKGLNDVQALVSSTPIARIAEPKEIAKLIVFLASDDASFVTGSTYRIDGGSGNCG</sequence>
<gene>
    <name evidence="4" type="ORF">BJX66DRAFT_333529</name>
</gene>
<dbReference type="InterPro" id="IPR020904">
    <property type="entry name" value="Sc_DH/Rdtase_CS"/>
</dbReference>
<dbReference type="InterPro" id="IPR036291">
    <property type="entry name" value="NAD(P)-bd_dom_sf"/>
</dbReference>
<evidence type="ECO:0000256" key="3">
    <source>
        <dbReference type="ARBA" id="ARBA00023002"/>
    </source>
</evidence>
<evidence type="ECO:0000256" key="1">
    <source>
        <dbReference type="ARBA" id="ARBA00006484"/>
    </source>
</evidence>
<evidence type="ECO:0000313" key="5">
    <source>
        <dbReference type="Proteomes" id="UP001610563"/>
    </source>
</evidence>
<dbReference type="SUPFAM" id="SSF51735">
    <property type="entry name" value="NAD(P)-binding Rossmann-fold domains"/>
    <property type="match status" value="1"/>
</dbReference>
<dbReference type="Gene3D" id="3.40.50.720">
    <property type="entry name" value="NAD(P)-binding Rossmann-like Domain"/>
    <property type="match status" value="1"/>
</dbReference>
<comment type="caution">
    <text evidence="4">The sequence shown here is derived from an EMBL/GenBank/DDBJ whole genome shotgun (WGS) entry which is preliminary data.</text>
</comment>
<accession>A0ABR4GJW1</accession>
<dbReference type="PROSITE" id="PS00061">
    <property type="entry name" value="ADH_SHORT"/>
    <property type="match status" value="1"/>
</dbReference>
<evidence type="ECO:0000313" key="4">
    <source>
        <dbReference type="EMBL" id="KAL2798854.1"/>
    </source>
</evidence>
<dbReference type="CDD" id="cd05233">
    <property type="entry name" value="SDR_c"/>
    <property type="match status" value="1"/>
</dbReference>
<dbReference type="Proteomes" id="UP001610563">
    <property type="component" value="Unassembled WGS sequence"/>
</dbReference>
<comment type="similarity">
    <text evidence="1">Belongs to the short-chain dehydrogenases/reductases (SDR) family.</text>
</comment>
<evidence type="ECO:0000256" key="2">
    <source>
        <dbReference type="ARBA" id="ARBA00022857"/>
    </source>
</evidence>
<protein>
    <submittedName>
        <fullName evidence="4">Levodione reductase</fullName>
    </submittedName>
</protein>
<dbReference type="InterPro" id="IPR002347">
    <property type="entry name" value="SDR_fam"/>
</dbReference>